<dbReference type="GO" id="GO:0019442">
    <property type="term" value="P:L-tryptophan catabolic process to acetyl-CoA"/>
    <property type="evidence" value="ECO:0007669"/>
    <property type="project" value="TreeGrafter"/>
</dbReference>
<dbReference type="GO" id="GO:0004833">
    <property type="term" value="F:L-tryptophan 2,3-dioxygenase activity"/>
    <property type="evidence" value="ECO:0007669"/>
    <property type="project" value="InterPro"/>
</dbReference>
<comment type="caution">
    <text evidence="1">The sequence shown here is derived from an EMBL/GenBank/DDBJ whole genome shotgun (WGS) entry which is preliminary data.</text>
</comment>
<keyword evidence="2" id="KW-1185">Reference proteome</keyword>
<dbReference type="RefSeq" id="WP_138696559.1">
    <property type="nucleotide sequence ID" value="NZ_JBHSAZ010000089.1"/>
</dbReference>
<gene>
    <name evidence="1" type="ORF">ETD85_48110</name>
</gene>
<dbReference type="GO" id="GO:0020037">
    <property type="term" value="F:heme binding"/>
    <property type="evidence" value="ECO:0007669"/>
    <property type="project" value="InterPro"/>
</dbReference>
<evidence type="ECO:0000313" key="2">
    <source>
        <dbReference type="Proteomes" id="UP000306628"/>
    </source>
</evidence>
<dbReference type="InterPro" id="IPR004981">
    <property type="entry name" value="Trp_2_3_dOase"/>
</dbReference>
<dbReference type="PANTHER" id="PTHR10138:SF0">
    <property type="entry name" value="TRYPTOPHAN 2,3-DIOXYGENASE"/>
    <property type="match status" value="1"/>
</dbReference>
<dbReference type="PANTHER" id="PTHR10138">
    <property type="entry name" value="TRYPTOPHAN 2,3-DIOXYGENASE"/>
    <property type="match status" value="1"/>
</dbReference>
<evidence type="ECO:0008006" key="3">
    <source>
        <dbReference type="Google" id="ProtNLM"/>
    </source>
</evidence>
<dbReference type="OrthoDB" id="4444951at2"/>
<dbReference type="SUPFAM" id="SSF140959">
    <property type="entry name" value="Indolic compounds 2,3-dioxygenase-like"/>
    <property type="match status" value="1"/>
</dbReference>
<dbReference type="Gene3D" id="1.20.58.480">
    <property type="match status" value="1"/>
</dbReference>
<evidence type="ECO:0000313" key="1">
    <source>
        <dbReference type="EMBL" id="TMR23289.1"/>
    </source>
</evidence>
<dbReference type="EMBL" id="VCKX01000258">
    <property type="protein sequence ID" value="TMR23289.1"/>
    <property type="molecule type" value="Genomic_DNA"/>
</dbReference>
<dbReference type="Pfam" id="PF03301">
    <property type="entry name" value="Trp_dioxygenase"/>
    <property type="match status" value="1"/>
</dbReference>
<name>A0A5S4FRM9_9ACTN</name>
<sequence>MTIRTLPTPRTERFPLHSEALADHLASIALAELSQEELADLSRRYDEAVAGADTEMLLLTRPFSSRLAIPEYYRYTGLHVFGWFLAQEDDPYGGALVAMHAILSDLADRERIEAARHHVVPEHIAERLRRLRPVLDRLGELPVAPHSPVRGADLVRRRAFADDRRLLALRRFCGFRRSDKHDEHIFIRAVQACELTFFMIRRAARQAISLAGGDSADQLFWMNQVDACAGLLNEIFHALKTLTPELFLGFRDATGDASAVQSLNYHLMELVVYGYDDRKAETYTRFDHLGAINDPRLREFRSLQDAARAGADPRVAEAYEALERRMLVWRGRHYGFGRTYLPNMKGSGGTEGAGYLKRFVEKAGLGSGSRLDDPDALLSGFAYC</sequence>
<protein>
    <recommendedName>
        <fullName evidence="3">Tryptophan 2,3-dioxygenase</fullName>
    </recommendedName>
</protein>
<dbReference type="AlphaFoldDB" id="A0A5S4FRM9"/>
<reference evidence="1 2" key="1">
    <citation type="submission" date="2019-05" db="EMBL/GenBank/DDBJ databases">
        <title>Draft genome sequence of Nonomuraea zeae DSM 100528.</title>
        <authorList>
            <person name="Saricaoglu S."/>
            <person name="Isik K."/>
        </authorList>
    </citation>
    <scope>NUCLEOTIDE SEQUENCE [LARGE SCALE GENOMIC DNA]</scope>
    <source>
        <strain evidence="1 2">DSM 100528</strain>
    </source>
</reference>
<dbReference type="GO" id="GO:0019441">
    <property type="term" value="P:L-tryptophan catabolic process to kynurenine"/>
    <property type="evidence" value="ECO:0007669"/>
    <property type="project" value="InterPro"/>
</dbReference>
<organism evidence="1 2">
    <name type="scientific">Nonomuraea zeae</name>
    <dbReference type="NCBI Taxonomy" id="1642303"/>
    <lineage>
        <taxon>Bacteria</taxon>
        <taxon>Bacillati</taxon>
        <taxon>Actinomycetota</taxon>
        <taxon>Actinomycetes</taxon>
        <taxon>Streptosporangiales</taxon>
        <taxon>Streptosporangiaceae</taxon>
        <taxon>Nonomuraea</taxon>
    </lineage>
</organism>
<proteinExistence type="predicted"/>
<dbReference type="InterPro" id="IPR037217">
    <property type="entry name" value="Trp/Indoleamine_2_3_dOase-like"/>
</dbReference>
<accession>A0A5S4FRM9</accession>
<dbReference type="GO" id="GO:0046872">
    <property type="term" value="F:metal ion binding"/>
    <property type="evidence" value="ECO:0007669"/>
    <property type="project" value="InterPro"/>
</dbReference>
<dbReference type="Proteomes" id="UP000306628">
    <property type="component" value="Unassembled WGS sequence"/>
</dbReference>